<protein>
    <submittedName>
        <fullName evidence="1">(2Fe-2S) ferredoxin</fullName>
    </submittedName>
</protein>
<reference evidence="1 2" key="1">
    <citation type="submission" date="2017-06" db="EMBL/GenBank/DDBJ databases">
        <authorList>
            <person name="Kim H.J."/>
            <person name="Triplett B.A."/>
        </authorList>
    </citation>
    <scope>NUCLEOTIDE SEQUENCE [LARGE SCALE GENOMIC DNA]</scope>
    <source>
        <strain evidence="1 2">DSM 29150</strain>
    </source>
</reference>
<dbReference type="AlphaFoldDB" id="A0A238YA59"/>
<dbReference type="OrthoDB" id="99480at2"/>
<keyword evidence="2" id="KW-1185">Reference proteome</keyword>
<dbReference type="Proteomes" id="UP000198384">
    <property type="component" value="Unassembled WGS sequence"/>
</dbReference>
<dbReference type="InterPro" id="IPR036249">
    <property type="entry name" value="Thioredoxin-like_sf"/>
</dbReference>
<accession>A0A238YA59</accession>
<name>A0A238YA59_9FLAO</name>
<dbReference type="RefSeq" id="WP_089382372.1">
    <property type="nucleotide sequence ID" value="NZ_FZNT01000008.1"/>
</dbReference>
<dbReference type="Gene3D" id="3.40.30.10">
    <property type="entry name" value="Glutaredoxin"/>
    <property type="match status" value="1"/>
</dbReference>
<sequence length="102" mass="11304">MKKPDYLILLCNSYRMVGEAKGTCLKRGSSDLIQYISEEAADRGLDVAVTTTACLNICPQGPVIVIQPNNYWYGGITDEDKIDEVLDALEENEAVEEYLIAD</sequence>
<organism evidence="1 2">
    <name type="scientific">Lutibacter agarilyticus</name>
    <dbReference type="NCBI Taxonomy" id="1109740"/>
    <lineage>
        <taxon>Bacteria</taxon>
        <taxon>Pseudomonadati</taxon>
        <taxon>Bacteroidota</taxon>
        <taxon>Flavobacteriia</taxon>
        <taxon>Flavobacteriales</taxon>
        <taxon>Flavobacteriaceae</taxon>
        <taxon>Lutibacter</taxon>
    </lineage>
</organism>
<dbReference type="CDD" id="cd02980">
    <property type="entry name" value="TRX_Fd_family"/>
    <property type="match status" value="1"/>
</dbReference>
<dbReference type="SUPFAM" id="SSF52833">
    <property type="entry name" value="Thioredoxin-like"/>
    <property type="match status" value="1"/>
</dbReference>
<dbReference type="EMBL" id="FZNT01000008">
    <property type="protein sequence ID" value="SNR68027.1"/>
    <property type="molecule type" value="Genomic_DNA"/>
</dbReference>
<evidence type="ECO:0000313" key="1">
    <source>
        <dbReference type="EMBL" id="SNR68027.1"/>
    </source>
</evidence>
<proteinExistence type="predicted"/>
<evidence type="ECO:0000313" key="2">
    <source>
        <dbReference type="Proteomes" id="UP000198384"/>
    </source>
</evidence>
<gene>
    <name evidence="1" type="ORF">SAMN06265371_108173</name>
</gene>